<proteinExistence type="predicted"/>
<protein>
    <recommendedName>
        <fullName evidence="3">ATP-grasp domain-containing protein</fullName>
    </recommendedName>
</protein>
<evidence type="ECO:0000313" key="1">
    <source>
        <dbReference type="EMBL" id="QTD52042.1"/>
    </source>
</evidence>
<organism evidence="1 2">
    <name type="scientific">Sulfidibacter corallicola</name>
    <dbReference type="NCBI Taxonomy" id="2818388"/>
    <lineage>
        <taxon>Bacteria</taxon>
        <taxon>Pseudomonadati</taxon>
        <taxon>Acidobacteriota</taxon>
        <taxon>Holophagae</taxon>
        <taxon>Acanthopleuribacterales</taxon>
        <taxon>Acanthopleuribacteraceae</taxon>
        <taxon>Sulfidibacter</taxon>
    </lineage>
</organism>
<reference evidence="1" key="1">
    <citation type="submission" date="2021-03" db="EMBL/GenBank/DDBJ databases">
        <title>Acanthopleuribacteraceae sp. M133.</title>
        <authorList>
            <person name="Wang G."/>
        </authorList>
    </citation>
    <scope>NUCLEOTIDE SEQUENCE</scope>
    <source>
        <strain evidence="1">M133</strain>
    </source>
</reference>
<sequence length="484" mass="55024">MRKTHHQTTMVQPGQFEPENHYYPRVLNAQLHPLVAGFLSLGNSRIAERYCHLHPEVSRESVEEALSKQMKYMRWSGADLFCVTNDRGNRRVVVIETNSCPSGQKSMPMIRDMDEQNGYKLLLERAFVPALKRRSLPEGGLAVLYDKNHMEASAYAATLADLTNKPVHLVPFLADDENPPARFTPEGVLEIRTEAGMWQPIRAALRYVTQRPWTRIPPLTKTLIFNPVIGCLAGGRNKLLASKAYDFYNGSMHATRLAIRTPETIWDVTRESIPMWVQRMGGIAVVKNPYSNAGQGVWTIVNNRELQNFMDLEQRYDRFIVQSLIGNSGWSSRGRESLYHLGTVPDKKGRIFVADLRFMVGSGDQGFFPVAIYARRSPKPLIGVLEGSEDSWDMLGTNLSYRDEEGQWKTQTERLLLMDNRDFNRLGIGLDDLIESYLQTVMATTAIDRMADSLVSSKGKFKYRFFGTVNPDNRLADEICRLHT</sequence>
<keyword evidence="2" id="KW-1185">Reference proteome</keyword>
<evidence type="ECO:0008006" key="3">
    <source>
        <dbReference type="Google" id="ProtNLM"/>
    </source>
</evidence>
<gene>
    <name evidence="1" type="ORF">J3U87_06175</name>
</gene>
<evidence type="ECO:0000313" key="2">
    <source>
        <dbReference type="Proteomes" id="UP000663929"/>
    </source>
</evidence>
<dbReference type="RefSeq" id="WP_237382152.1">
    <property type="nucleotide sequence ID" value="NZ_CP071793.1"/>
</dbReference>
<dbReference type="KEGG" id="scor:J3U87_06175"/>
<accession>A0A8A4TSK9</accession>
<name>A0A8A4TSK9_SULCO</name>
<dbReference type="EMBL" id="CP071793">
    <property type="protein sequence ID" value="QTD52042.1"/>
    <property type="molecule type" value="Genomic_DNA"/>
</dbReference>
<dbReference type="AlphaFoldDB" id="A0A8A4TSK9"/>
<dbReference type="Proteomes" id="UP000663929">
    <property type="component" value="Chromosome"/>
</dbReference>